<dbReference type="Proteomes" id="UP000281406">
    <property type="component" value="Unassembled WGS sequence"/>
</dbReference>
<name>A0A3N0XEJ8_ANAGA</name>
<proteinExistence type="predicted"/>
<protein>
    <submittedName>
        <fullName evidence="2">Uncharacterized protein</fullName>
    </submittedName>
</protein>
<keyword evidence="3" id="KW-1185">Reference proteome</keyword>
<accession>A0A3N0XEJ8</accession>
<reference evidence="2 3" key="1">
    <citation type="submission" date="2018-10" db="EMBL/GenBank/DDBJ databases">
        <title>Genome assembly for a Yunnan-Guizhou Plateau 3E fish, Anabarilius grahami (Regan), and its evolutionary and genetic applications.</title>
        <authorList>
            <person name="Jiang W."/>
        </authorList>
    </citation>
    <scope>NUCLEOTIDE SEQUENCE [LARGE SCALE GENOMIC DNA]</scope>
    <source>
        <strain evidence="2">AG-KIZ</strain>
        <tissue evidence="2">Muscle</tissue>
    </source>
</reference>
<evidence type="ECO:0000313" key="2">
    <source>
        <dbReference type="EMBL" id="ROI15817.1"/>
    </source>
</evidence>
<feature type="compositionally biased region" description="Polar residues" evidence="1">
    <location>
        <begin position="232"/>
        <end position="241"/>
    </location>
</feature>
<evidence type="ECO:0000313" key="3">
    <source>
        <dbReference type="Proteomes" id="UP000281406"/>
    </source>
</evidence>
<dbReference type="AlphaFoldDB" id="A0A3N0XEJ8"/>
<feature type="region of interest" description="Disordered" evidence="1">
    <location>
        <begin position="232"/>
        <end position="261"/>
    </location>
</feature>
<gene>
    <name evidence="2" type="ORF">DPX16_21324</name>
</gene>
<dbReference type="EMBL" id="RJVU01078462">
    <property type="protein sequence ID" value="ROI15817.1"/>
    <property type="molecule type" value="Genomic_DNA"/>
</dbReference>
<sequence length="279" mass="29817">MSDQVHELATSPVPLGLLVEFEGMSWSPTPLTAADEMPIDFESECILPISVSCTEPVSVISTEIVEFEFLPCLLLTPPLLSVYLHLHSPVLSPLAASLVIIGSPWSEYSPAQPMMIDPVAPPRTSMTNTPPRPVEQSAQSVSPFSLGSIWDRRPFGFTGLPRPSSYALVSCRSACTADFWSFTCTSSLHPFLSVGLCLPSGSNLVLSHSASISVLRRSGFTSVARSCSSFYPQRPSSSPGLYSSMAPPESPLTAPSQLDFSLGPAAKPIPWLLPPSSPP</sequence>
<comment type="caution">
    <text evidence="2">The sequence shown here is derived from an EMBL/GenBank/DDBJ whole genome shotgun (WGS) entry which is preliminary data.</text>
</comment>
<evidence type="ECO:0000256" key="1">
    <source>
        <dbReference type="SAM" id="MobiDB-lite"/>
    </source>
</evidence>
<organism evidence="2 3">
    <name type="scientific">Anabarilius grahami</name>
    <name type="common">Kanglang fish</name>
    <name type="synonym">Barilius grahami</name>
    <dbReference type="NCBI Taxonomy" id="495550"/>
    <lineage>
        <taxon>Eukaryota</taxon>
        <taxon>Metazoa</taxon>
        <taxon>Chordata</taxon>
        <taxon>Craniata</taxon>
        <taxon>Vertebrata</taxon>
        <taxon>Euteleostomi</taxon>
        <taxon>Actinopterygii</taxon>
        <taxon>Neopterygii</taxon>
        <taxon>Teleostei</taxon>
        <taxon>Ostariophysi</taxon>
        <taxon>Cypriniformes</taxon>
        <taxon>Xenocyprididae</taxon>
        <taxon>Xenocypridinae</taxon>
        <taxon>Xenocypridinae incertae sedis</taxon>
        <taxon>Anabarilius</taxon>
    </lineage>
</organism>